<name>A0A6N2R961_9ACTO</name>
<feature type="transmembrane region" description="Helical" evidence="5">
    <location>
        <begin position="487"/>
        <end position="507"/>
    </location>
</feature>
<dbReference type="EMBL" id="CACRSM010000002">
    <property type="protein sequence ID" value="VYS77274.1"/>
    <property type="molecule type" value="Genomic_DNA"/>
</dbReference>
<evidence type="ECO:0000256" key="4">
    <source>
        <dbReference type="ARBA" id="ARBA00023136"/>
    </source>
</evidence>
<protein>
    <recommendedName>
        <fullName evidence="5">NADH-quinone oxidoreductase subunit N</fullName>
        <ecNumber evidence="5">7.1.1.-</ecNumber>
    </recommendedName>
    <alternativeName>
        <fullName evidence="5">NADH dehydrogenase I subunit N</fullName>
    </alternativeName>
    <alternativeName>
        <fullName evidence="5">NDH-1 subunit N</fullName>
    </alternativeName>
</protein>
<feature type="region of interest" description="Disordered" evidence="7">
    <location>
        <begin position="115"/>
        <end position="136"/>
    </location>
</feature>
<dbReference type="NCBIfam" id="TIGR01770">
    <property type="entry name" value="NDH_I_N"/>
    <property type="match status" value="1"/>
</dbReference>
<feature type="transmembrane region" description="Helical" evidence="5">
    <location>
        <begin position="239"/>
        <end position="264"/>
    </location>
</feature>
<keyword evidence="4 5" id="KW-0472">Membrane</keyword>
<dbReference type="GO" id="GO:0050136">
    <property type="term" value="F:NADH dehydrogenase (quinone) (non-electrogenic) activity"/>
    <property type="evidence" value="ECO:0007669"/>
    <property type="project" value="UniProtKB-UniRule"/>
</dbReference>
<evidence type="ECO:0000256" key="7">
    <source>
        <dbReference type="SAM" id="MobiDB-lite"/>
    </source>
</evidence>
<evidence type="ECO:0000259" key="8">
    <source>
        <dbReference type="Pfam" id="PF00361"/>
    </source>
</evidence>
<comment type="subcellular location">
    <subcellularLocation>
        <location evidence="5">Cell membrane</location>
        <topology evidence="5">Multi-pass membrane protein</topology>
    </subcellularLocation>
    <subcellularLocation>
        <location evidence="1">Endomembrane system</location>
        <topology evidence="1">Multi-pass membrane protein</topology>
    </subcellularLocation>
    <subcellularLocation>
        <location evidence="6">Membrane</location>
        <topology evidence="6">Multi-pass membrane protein</topology>
    </subcellularLocation>
</comment>
<keyword evidence="3 5" id="KW-1133">Transmembrane helix</keyword>
<organism evidence="9">
    <name type="scientific">Schaalia odontolytica</name>
    <dbReference type="NCBI Taxonomy" id="1660"/>
    <lineage>
        <taxon>Bacteria</taxon>
        <taxon>Bacillati</taxon>
        <taxon>Actinomycetota</taxon>
        <taxon>Actinomycetes</taxon>
        <taxon>Actinomycetales</taxon>
        <taxon>Actinomycetaceae</taxon>
        <taxon>Schaalia</taxon>
    </lineage>
</organism>
<comment type="catalytic activity">
    <reaction evidence="5">
        <text>a quinone + NADH + 5 H(+)(in) = a quinol + NAD(+) + 4 H(+)(out)</text>
        <dbReference type="Rhea" id="RHEA:57888"/>
        <dbReference type="ChEBI" id="CHEBI:15378"/>
        <dbReference type="ChEBI" id="CHEBI:24646"/>
        <dbReference type="ChEBI" id="CHEBI:57540"/>
        <dbReference type="ChEBI" id="CHEBI:57945"/>
        <dbReference type="ChEBI" id="CHEBI:132124"/>
    </reaction>
</comment>
<evidence type="ECO:0000256" key="6">
    <source>
        <dbReference type="RuleBase" id="RU000320"/>
    </source>
</evidence>
<dbReference type="GO" id="GO:0008137">
    <property type="term" value="F:NADH dehydrogenase (ubiquinone) activity"/>
    <property type="evidence" value="ECO:0007669"/>
    <property type="project" value="InterPro"/>
</dbReference>
<feature type="transmembrane region" description="Helical" evidence="5">
    <location>
        <begin position="195"/>
        <end position="219"/>
    </location>
</feature>
<comment type="function">
    <text evidence="5">NDH-1 shuttles electrons from NADH, via FMN and iron-sulfur (Fe-S) centers, to quinones in the respiratory chain. The immediate electron acceptor for the enzyme in this species is believed to be a menaquinone. Couples the redox reaction to proton translocation (for every two electrons transferred, four hydrogen ions are translocated across the cytoplasmic membrane), and thus conserves the redox energy in a proton gradient.</text>
</comment>
<keyword evidence="2 5" id="KW-0812">Transmembrane</keyword>
<feature type="transmembrane region" description="Helical" evidence="5">
    <location>
        <begin position="88"/>
        <end position="106"/>
    </location>
</feature>
<feature type="domain" description="NADH:quinone oxidoreductase/Mrp antiporter transmembrane" evidence="8">
    <location>
        <begin position="159"/>
        <end position="456"/>
    </location>
</feature>
<dbReference type="Pfam" id="PF00361">
    <property type="entry name" value="Proton_antipo_M"/>
    <property type="match status" value="1"/>
</dbReference>
<feature type="transmembrane region" description="Helical" evidence="5">
    <location>
        <begin position="162"/>
        <end position="183"/>
    </location>
</feature>
<feature type="transmembrane region" description="Helical" evidence="5">
    <location>
        <begin position="276"/>
        <end position="296"/>
    </location>
</feature>
<feature type="transmembrane region" description="Helical" evidence="5">
    <location>
        <begin position="140"/>
        <end position="156"/>
    </location>
</feature>
<dbReference type="GO" id="GO:0048038">
    <property type="term" value="F:quinone binding"/>
    <property type="evidence" value="ECO:0007669"/>
    <property type="project" value="UniProtKB-KW"/>
</dbReference>
<reference evidence="9" key="1">
    <citation type="submission" date="2019-11" db="EMBL/GenBank/DDBJ databases">
        <authorList>
            <person name="Feng L."/>
        </authorList>
    </citation>
    <scope>NUCLEOTIDE SEQUENCE</scope>
    <source>
        <strain evidence="9">AodontolyticusLFYP35</strain>
    </source>
</reference>
<feature type="transmembrane region" description="Helical" evidence="5">
    <location>
        <begin position="308"/>
        <end position="328"/>
    </location>
</feature>
<feature type="transmembrane region" description="Helical" evidence="5">
    <location>
        <begin position="335"/>
        <end position="356"/>
    </location>
</feature>
<feature type="transmembrane region" description="Helical" evidence="5">
    <location>
        <begin position="47"/>
        <end position="68"/>
    </location>
</feature>
<keyword evidence="5" id="KW-0813">Transport</keyword>
<dbReference type="GO" id="GO:0042773">
    <property type="term" value="P:ATP synthesis coupled electron transport"/>
    <property type="evidence" value="ECO:0007669"/>
    <property type="project" value="InterPro"/>
</dbReference>
<dbReference type="InterPro" id="IPR010096">
    <property type="entry name" value="NADH-Q_OxRdtase_suN/2"/>
</dbReference>
<feature type="transmembrane region" description="Helical" evidence="5">
    <location>
        <begin position="362"/>
        <end position="383"/>
    </location>
</feature>
<feature type="transmembrane region" description="Helical" evidence="5">
    <location>
        <begin position="446"/>
        <end position="466"/>
    </location>
</feature>
<feature type="compositionally biased region" description="Basic and acidic residues" evidence="7">
    <location>
        <begin position="125"/>
        <end position="136"/>
    </location>
</feature>
<keyword evidence="9" id="KW-0560">Oxidoreductase</keyword>
<gene>
    <name evidence="5 9" type="primary">nuoN</name>
    <name evidence="9" type="ORF">AOLFYP35_00236</name>
</gene>
<sequence length="523" mass="55274">MNSVATAVNFTVPEISWAALAPVLCVLCGGILAVLAESFVPVRARRASVFGIAVVALIASAVALVMRWAAVLGSPQSLGEYIEDPLTVAAQGILVLIAFFAVLVIADRSEAGDGAFAGQPSDRPGSSDEERSDSKGYQRSEMFALVLFSTGGMMIFPAANSYIALFVALEVMSLPLYILAATARRRRQLSQEAALKYFILGAFSSGFMLMGSAFLYGYSGSLLISNAATPTAQTAGMQILLLMGTVMVMVGLLFKVGAAPFHAWTPDVYTGAPTPVTGFMAAAVKLAAFAAMLRFFQVVAAPLQWSLIPIMVVVIILTMLVGTFAGVVQMDVKRMLAYSSIAHVGFILMGVISLLRYSAGHVLFYVLAYAVATIGAFGVITLVRSRDDQDTIGGEVTDLRRWAGLGKTNPALASAMLIFLLSFAGIPFTGGFIAKFVVFSDAFAAGNAWLVALALACSAVTAFYYFRLVRVMFFSEPREDVAVVRSEGFTGVAITVCAVGTIALGLFPSPVLSLLNQVVVLLP</sequence>
<dbReference type="NCBIfam" id="NF004441">
    <property type="entry name" value="PRK05777.1-4"/>
    <property type="match status" value="1"/>
</dbReference>
<keyword evidence="5" id="KW-1278">Translocase</keyword>
<dbReference type="HAMAP" id="MF_00445">
    <property type="entry name" value="NDH1_NuoN_1"/>
    <property type="match status" value="1"/>
</dbReference>
<proteinExistence type="inferred from homology"/>
<comment type="similarity">
    <text evidence="5">Belongs to the complex I subunit 2 family.</text>
</comment>
<comment type="subunit">
    <text evidence="5">NDH-1 is composed of 14 different subunits. Subunits NuoA, H, J, K, L, M, N constitute the membrane sector of the complex.</text>
</comment>
<evidence type="ECO:0000256" key="2">
    <source>
        <dbReference type="ARBA" id="ARBA00022692"/>
    </source>
</evidence>
<evidence type="ECO:0000256" key="5">
    <source>
        <dbReference type="HAMAP-Rule" id="MF_00445"/>
    </source>
</evidence>
<accession>A0A6N2R961</accession>
<keyword evidence="5" id="KW-0874">Quinone</keyword>
<evidence type="ECO:0000256" key="1">
    <source>
        <dbReference type="ARBA" id="ARBA00004127"/>
    </source>
</evidence>
<dbReference type="GO" id="GO:0012505">
    <property type="term" value="C:endomembrane system"/>
    <property type="evidence" value="ECO:0007669"/>
    <property type="project" value="UniProtKB-SubCell"/>
</dbReference>
<dbReference type="PANTHER" id="PTHR22773">
    <property type="entry name" value="NADH DEHYDROGENASE"/>
    <property type="match status" value="1"/>
</dbReference>
<keyword evidence="5" id="KW-0520">NAD</keyword>
<dbReference type="AlphaFoldDB" id="A0A6N2R961"/>
<feature type="transmembrane region" description="Helical" evidence="5">
    <location>
        <begin position="15"/>
        <end position="35"/>
    </location>
</feature>
<dbReference type="EC" id="7.1.1.-" evidence="5"/>
<evidence type="ECO:0000256" key="3">
    <source>
        <dbReference type="ARBA" id="ARBA00022989"/>
    </source>
</evidence>
<dbReference type="InterPro" id="IPR001750">
    <property type="entry name" value="ND/Mrp_TM"/>
</dbReference>
<evidence type="ECO:0000313" key="9">
    <source>
        <dbReference type="EMBL" id="VYS77274.1"/>
    </source>
</evidence>
<keyword evidence="5" id="KW-1003">Cell membrane</keyword>
<feature type="transmembrane region" description="Helical" evidence="5">
    <location>
        <begin position="411"/>
        <end position="434"/>
    </location>
</feature>
<dbReference type="GO" id="GO:0005886">
    <property type="term" value="C:plasma membrane"/>
    <property type="evidence" value="ECO:0007669"/>
    <property type="project" value="UniProtKB-SubCell"/>
</dbReference>